<dbReference type="EMBL" id="JAACNH010000002">
    <property type="protein sequence ID" value="KAG8450525.1"/>
    <property type="molecule type" value="Genomic_DNA"/>
</dbReference>
<comment type="caution">
    <text evidence="9">The sequence shown here is derived from an EMBL/GenBank/DDBJ whole genome shotgun (WGS) entry which is preliminary data.</text>
</comment>
<evidence type="ECO:0000313" key="9">
    <source>
        <dbReference type="EMBL" id="KAG8450525.1"/>
    </source>
</evidence>
<organism evidence="9 10">
    <name type="scientific">Hymenochirus boettgeri</name>
    <name type="common">Congo dwarf clawed frog</name>
    <dbReference type="NCBI Taxonomy" id="247094"/>
    <lineage>
        <taxon>Eukaryota</taxon>
        <taxon>Metazoa</taxon>
        <taxon>Chordata</taxon>
        <taxon>Craniata</taxon>
        <taxon>Vertebrata</taxon>
        <taxon>Euteleostomi</taxon>
        <taxon>Amphibia</taxon>
        <taxon>Batrachia</taxon>
        <taxon>Anura</taxon>
        <taxon>Pipoidea</taxon>
        <taxon>Pipidae</taxon>
        <taxon>Pipinae</taxon>
        <taxon>Hymenochirus</taxon>
    </lineage>
</organism>
<dbReference type="InterPro" id="IPR032675">
    <property type="entry name" value="LRR_dom_sf"/>
</dbReference>
<evidence type="ECO:0000256" key="4">
    <source>
        <dbReference type="ARBA" id="ARBA00022530"/>
    </source>
</evidence>
<evidence type="ECO:0000256" key="1">
    <source>
        <dbReference type="ARBA" id="ARBA00004498"/>
    </source>
</evidence>
<feature type="non-terminal residue" evidence="9">
    <location>
        <position position="109"/>
    </location>
</feature>
<evidence type="ECO:0000313" key="10">
    <source>
        <dbReference type="Proteomes" id="UP000812440"/>
    </source>
</evidence>
<dbReference type="SUPFAM" id="SSF52058">
    <property type="entry name" value="L domain-like"/>
    <property type="match status" value="1"/>
</dbReference>
<keyword evidence="3" id="KW-0964">Secreted</keyword>
<feature type="non-terminal residue" evidence="9">
    <location>
        <position position="1"/>
    </location>
</feature>
<gene>
    <name evidence="9" type="ORF">GDO86_002972</name>
</gene>
<keyword evidence="10" id="KW-1185">Reference proteome</keyword>
<keyword evidence="7" id="KW-0325">Glycoprotein</keyword>
<evidence type="ECO:0000256" key="8">
    <source>
        <dbReference type="RuleBase" id="RU364096"/>
    </source>
</evidence>
<accession>A0A8T2JZ31</accession>
<dbReference type="Gene3D" id="3.80.10.10">
    <property type="entry name" value="Ribonuclease Inhibitor"/>
    <property type="match status" value="1"/>
</dbReference>
<dbReference type="AlphaFoldDB" id="A0A8T2JZ31"/>
<dbReference type="OrthoDB" id="1111193at2759"/>
<name>A0A8T2JZ31_9PIPI</name>
<keyword evidence="5" id="KW-0433">Leucine-rich repeat</keyword>
<evidence type="ECO:0000256" key="5">
    <source>
        <dbReference type="ARBA" id="ARBA00022614"/>
    </source>
</evidence>
<dbReference type="GO" id="GO:0005615">
    <property type="term" value="C:extracellular space"/>
    <property type="evidence" value="ECO:0007669"/>
    <property type="project" value="TreeGrafter"/>
</dbReference>
<keyword evidence="6" id="KW-0677">Repeat</keyword>
<dbReference type="InterPro" id="IPR050333">
    <property type="entry name" value="SLRP"/>
</dbReference>
<reference evidence="9" key="1">
    <citation type="thesis" date="2020" institute="ProQuest LLC" country="789 East Eisenhower Parkway, Ann Arbor, MI, USA">
        <title>Comparative Genomics and Chromosome Evolution.</title>
        <authorList>
            <person name="Mudd A.B."/>
        </authorList>
    </citation>
    <scope>NUCLEOTIDE SEQUENCE</scope>
    <source>
        <strain evidence="9">Female2</strain>
        <tissue evidence="9">Blood</tissue>
    </source>
</reference>
<dbReference type="PANTHER" id="PTHR45712">
    <property type="entry name" value="AGAP008170-PA"/>
    <property type="match status" value="1"/>
</dbReference>
<comment type="function">
    <text evidence="8">May be involved in collagen fiber assembly.</text>
</comment>
<keyword evidence="4 8" id="KW-0272">Extracellular matrix</keyword>
<dbReference type="Proteomes" id="UP000812440">
    <property type="component" value="Chromosome 2"/>
</dbReference>
<comment type="subcellular location">
    <subcellularLocation>
        <location evidence="1 8">Secreted</location>
        <location evidence="1 8">Extracellular space</location>
        <location evidence="1 8">Extracellular matrix</location>
    </subcellularLocation>
</comment>
<evidence type="ECO:0000256" key="2">
    <source>
        <dbReference type="ARBA" id="ARBA00009811"/>
    </source>
</evidence>
<evidence type="ECO:0000256" key="6">
    <source>
        <dbReference type="ARBA" id="ARBA00022737"/>
    </source>
</evidence>
<evidence type="ECO:0000256" key="3">
    <source>
        <dbReference type="ARBA" id="ARBA00022525"/>
    </source>
</evidence>
<protein>
    <recommendedName>
        <fullName evidence="8">Biglycan</fullName>
    </recommendedName>
</protein>
<proteinExistence type="inferred from homology"/>
<comment type="similarity">
    <text evidence="2 8">Belongs to the small leucine-rich proteoglycan (SLRP) family. SLRP class I subfamily.</text>
</comment>
<sequence>ALVLVNNKISKVHEKAFEPLQYLHKLYISKNSLEEIPRNLPKSLVELRIHENKIKKVPKNVFNGHKSMNCIEMGGNPLENGGIEAGAFDGLKLNYLRISEAKLSGIPKG</sequence>
<dbReference type="PANTHER" id="PTHR45712:SF11">
    <property type="entry name" value="BIGLYCAN"/>
    <property type="match status" value="1"/>
</dbReference>
<evidence type="ECO:0000256" key="7">
    <source>
        <dbReference type="ARBA" id="ARBA00023180"/>
    </source>
</evidence>